<evidence type="ECO:0000313" key="1">
    <source>
        <dbReference type="EMBL" id="GAH44480.1"/>
    </source>
</evidence>
<dbReference type="Pfam" id="PF17957">
    <property type="entry name" value="Big_7"/>
    <property type="match status" value="1"/>
</dbReference>
<dbReference type="PANTHER" id="PTHR31270:SF1">
    <property type="entry name" value="GLUTAMINYL-PEPTIDE CYCLOTRANSFERASE"/>
    <property type="match status" value="1"/>
</dbReference>
<dbReference type="InterPro" id="IPR011044">
    <property type="entry name" value="Quino_amine_DH_bsu"/>
</dbReference>
<comment type="caution">
    <text evidence="1">The sequence shown here is derived from an EMBL/GenBank/DDBJ whole genome shotgun (WGS) entry which is preliminary data.</text>
</comment>
<dbReference type="AlphaFoldDB" id="X1GI49"/>
<dbReference type="Pfam" id="PF05096">
    <property type="entry name" value="Glu_cyclase_2"/>
    <property type="match status" value="1"/>
</dbReference>
<proteinExistence type="predicted"/>
<dbReference type="InterPro" id="IPR013783">
    <property type="entry name" value="Ig-like_fold"/>
</dbReference>
<evidence type="ECO:0008006" key="2">
    <source>
        <dbReference type="Google" id="ProtNLM"/>
    </source>
</evidence>
<sequence length="353" mass="40516">YDFSCSTENPSISDKKIQTHKDRPVKKRISAINEHKPNSDFRTGDLVNITVSRLDTSVNIDSVQFFVDGVFVGTSTGTKRTYTWNSSEAKAGRRNIKTITYCRSHPKEVNNISIFMFSDLVPRQYGFQIIHAFPHDQDAYTQGLVFDLGFLFESTGQYGKSSLRKIEPETGKLISSKKLPPDLFGEGVCIFKERIIQLTWKSRIGFVYDKKSFELINKIEYQTQGWGITADGEKLIMSDGSNIIYFLEPEYFTELSRIEVYDNNGPVNNLNELEFINGEIYANVYQTDKIVKIDLLTGKVLAWINLEGLLSEKDYHKKIDVLNGIAYDQEKNRLFVTGKMWPKLFEIELVLMK</sequence>
<dbReference type="GO" id="GO:0016603">
    <property type="term" value="F:glutaminyl-peptide cyclotransferase activity"/>
    <property type="evidence" value="ECO:0007669"/>
    <property type="project" value="InterPro"/>
</dbReference>
<dbReference type="EMBL" id="BARU01008722">
    <property type="protein sequence ID" value="GAH44480.1"/>
    <property type="molecule type" value="Genomic_DNA"/>
</dbReference>
<gene>
    <name evidence="1" type="ORF">S03H2_16974</name>
</gene>
<organism evidence="1">
    <name type="scientific">marine sediment metagenome</name>
    <dbReference type="NCBI Taxonomy" id="412755"/>
    <lineage>
        <taxon>unclassified sequences</taxon>
        <taxon>metagenomes</taxon>
        <taxon>ecological metagenomes</taxon>
    </lineage>
</organism>
<name>X1GI49_9ZZZZ</name>
<accession>X1GI49</accession>
<reference evidence="1" key="1">
    <citation type="journal article" date="2014" name="Front. Microbiol.">
        <title>High frequency of phylogenetically diverse reductive dehalogenase-homologous genes in deep subseafloor sedimentary metagenomes.</title>
        <authorList>
            <person name="Kawai M."/>
            <person name="Futagami T."/>
            <person name="Toyoda A."/>
            <person name="Takaki Y."/>
            <person name="Nishi S."/>
            <person name="Hori S."/>
            <person name="Arai W."/>
            <person name="Tsubouchi T."/>
            <person name="Morono Y."/>
            <person name="Uchiyama I."/>
            <person name="Ito T."/>
            <person name="Fujiyama A."/>
            <person name="Inagaki F."/>
            <person name="Takami H."/>
        </authorList>
    </citation>
    <scope>NUCLEOTIDE SEQUENCE</scope>
    <source>
        <strain evidence="1">Expedition CK06-06</strain>
    </source>
</reference>
<dbReference type="InterPro" id="IPR007788">
    <property type="entry name" value="QCT"/>
</dbReference>
<protein>
    <recommendedName>
        <fullName evidence="2">Glutamine cyclotransferase</fullName>
    </recommendedName>
</protein>
<dbReference type="PANTHER" id="PTHR31270">
    <property type="entry name" value="GLUTAMINYL-PEPTIDE CYCLOTRANSFERASE"/>
    <property type="match status" value="1"/>
</dbReference>
<feature type="non-terminal residue" evidence="1">
    <location>
        <position position="1"/>
    </location>
</feature>
<dbReference type="Gene3D" id="2.60.40.10">
    <property type="entry name" value="Immunoglobulins"/>
    <property type="match status" value="1"/>
</dbReference>
<dbReference type="SUPFAM" id="SSF50969">
    <property type="entry name" value="YVTN repeat-like/Quinoprotein amine dehydrogenase"/>
    <property type="match status" value="1"/>
</dbReference>